<evidence type="ECO:0000256" key="4">
    <source>
        <dbReference type="ARBA" id="ARBA00022692"/>
    </source>
</evidence>
<evidence type="ECO:0000256" key="7">
    <source>
        <dbReference type="ARBA" id="ARBA00023018"/>
    </source>
</evidence>
<protein>
    <submittedName>
        <fullName evidence="21">Uncharacterized protein</fullName>
    </submittedName>
</protein>
<feature type="compositionally biased region" description="Polar residues" evidence="18">
    <location>
        <begin position="347"/>
        <end position="356"/>
    </location>
</feature>
<dbReference type="Proteomes" id="UP001177023">
    <property type="component" value="Unassembled WGS sequence"/>
</dbReference>
<dbReference type="GO" id="GO:0004888">
    <property type="term" value="F:transmembrane signaling receptor activity"/>
    <property type="evidence" value="ECO:0007669"/>
    <property type="project" value="InterPro"/>
</dbReference>
<keyword evidence="6 17" id="KW-1133">Transmembrane helix</keyword>
<organism evidence="21 22">
    <name type="scientific">Mesorhabditis spiculigera</name>
    <dbReference type="NCBI Taxonomy" id="96644"/>
    <lineage>
        <taxon>Eukaryota</taxon>
        <taxon>Metazoa</taxon>
        <taxon>Ecdysozoa</taxon>
        <taxon>Nematoda</taxon>
        <taxon>Chromadorea</taxon>
        <taxon>Rhabditida</taxon>
        <taxon>Rhabditina</taxon>
        <taxon>Rhabditomorpha</taxon>
        <taxon>Rhabditoidea</taxon>
        <taxon>Rhabditidae</taxon>
        <taxon>Mesorhabditinae</taxon>
        <taxon>Mesorhabditis</taxon>
    </lineage>
</organism>
<dbReference type="GO" id="GO:0045211">
    <property type="term" value="C:postsynaptic membrane"/>
    <property type="evidence" value="ECO:0007669"/>
    <property type="project" value="UniProtKB-SubCell"/>
</dbReference>
<evidence type="ECO:0000259" key="19">
    <source>
        <dbReference type="Pfam" id="PF02931"/>
    </source>
</evidence>
<reference evidence="21" key="1">
    <citation type="submission" date="2023-06" db="EMBL/GenBank/DDBJ databases">
        <authorList>
            <person name="Delattre M."/>
        </authorList>
    </citation>
    <scope>NUCLEOTIDE SEQUENCE</scope>
    <source>
        <strain evidence="21">AF72</strain>
    </source>
</reference>
<proteinExistence type="inferred from homology"/>
<evidence type="ECO:0000256" key="3">
    <source>
        <dbReference type="ARBA" id="ARBA00022475"/>
    </source>
</evidence>
<keyword evidence="22" id="KW-1185">Reference proteome</keyword>
<keyword evidence="2 17" id="KW-0813">Transport</keyword>
<evidence type="ECO:0000256" key="16">
    <source>
        <dbReference type="ARBA" id="ARBA00034104"/>
    </source>
</evidence>
<keyword evidence="5" id="KW-0732">Signal</keyword>
<dbReference type="CDD" id="cd18997">
    <property type="entry name" value="LGIC_ECD_nAChR"/>
    <property type="match status" value="1"/>
</dbReference>
<gene>
    <name evidence="21" type="ORF">MSPICULIGERA_LOCUS22533</name>
</gene>
<sequence>MNLYSTLPALQAKYNYLVRPVRVPQNPLNVSMKVFLQQIIDVNEKDQLIELNAWLQFKWKDYRLRWSPSRFDNITSVRFATSEDGGPLWRPDVLLYNSAADQFDSMFMSNMVVSNTGEVQWVPPGIFKATCKIDITWFPFDSQTCFMKFGSWSHHGNSIDLLIDTTDSGESIDTSTYVSNGEWLLVDTPAIRETMYYACCDEPYPTIKFYLYIKRRTLFYAFNLIIPSLLISMMTLMCFCLPAHDMAEKIGYQTTILLSVCFFLTVLSEMTPNTSEALPLIGIFFSTVTVILSCSTAFTITMRKLFLEWLPWLLMMYRPGHRFKCGHSEPDDVLKEVEEGTSEPDRTSQTITEPGTSFEQPETILDVLCDVPTEKLLLERKVGDGIFYTPNRQASIESRRSVQLEKYLKKCVETSSEQRSEEGDYAIKVYEYFAAINAQLKRIRGEIEKNSQLQEVMEEWKFAAMCLDRLCLVVFSSFLCTSIFVIFYSAPYLNA</sequence>
<evidence type="ECO:0000256" key="8">
    <source>
        <dbReference type="ARBA" id="ARBA00023065"/>
    </source>
</evidence>
<evidence type="ECO:0000256" key="14">
    <source>
        <dbReference type="ARBA" id="ARBA00023286"/>
    </source>
</evidence>
<keyword evidence="9 17" id="KW-0472">Membrane</keyword>
<dbReference type="NCBIfam" id="TIGR00860">
    <property type="entry name" value="LIC"/>
    <property type="match status" value="1"/>
</dbReference>
<keyword evidence="12" id="KW-0325">Glycoprotein</keyword>
<feature type="transmembrane region" description="Helical" evidence="17">
    <location>
        <begin position="250"/>
        <end position="268"/>
    </location>
</feature>
<keyword evidence="11" id="KW-0675">Receptor</keyword>
<dbReference type="PRINTS" id="PR00252">
    <property type="entry name" value="NRIONCHANNEL"/>
</dbReference>
<dbReference type="InterPro" id="IPR036734">
    <property type="entry name" value="Neur_chan_lig-bd_sf"/>
</dbReference>
<feature type="domain" description="Neurotransmitter-gated ion-channel ligand-binding" evidence="19">
    <location>
        <begin position="9"/>
        <end position="217"/>
    </location>
</feature>
<evidence type="ECO:0000256" key="17">
    <source>
        <dbReference type="RuleBase" id="RU000687"/>
    </source>
</evidence>
<dbReference type="InterPro" id="IPR002394">
    <property type="entry name" value="Nicotinic_acetylcholine_rcpt"/>
</dbReference>
<evidence type="ECO:0000256" key="2">
    <source>
        <dbReference type="ARBA" id="ARBA00022448"/>
    </source>
</evidence>
<evidence type="ECO:0000256" key="13">
    <source>
        <dbReference type="ARBA" id="ARBA00023257"/>
    </source>
</evidence>
<feature type="compositionally biased region" description="Basic and acidic residues" evidence="18">
    <location>
        <begin position="335"/>
        <end position="346"/>
    </location>
</feature>
<comment type="similarity">
    <text evidence="1">Belongs to the ligand-gated ion channel (TC 1.A.9) family. Acetylcholine receptor (TC 1.A.9.1) subfamily.</text>
</comment>
<keyword evidence="14" id="KW-1071">Ligand-gated ion channel</keyword>
<dbReference type="CDD" id="cd19051">
    <property type="entry name" value="LGIC_TM_cation"/>
    <property type="match status" value="1"/>
</dbReference>
<feature type="non-terminal residue" evidence="21">
    <location>
        <position position="495"/>
    </location>
</feature>
<dbReference type="GO" id="GO:0022848">
    <property type="term" value="F:acetylcholine-gated monoatomic cation-selective channel activity"/>
    <property type="evidence" value="ECO:0007669"/>
    <property type="project" value="InterPro"/>
</dbReference>
<dbReference type="Gene3D" id="1.20.58.390">
    <property type="entry name" value="Neurotransmitter-gated ion-channel transmembrane domain"/>
    <property type="match status" value="2"/>
</dbReference>
<evidence type="ECO:0000256" key="18">
    <source>
        <dbReference type="SAM" id="MobiDB-lite"/>
    </source>
</evidence>
<evidence type="ECO:0000256" key="15">
    <source>
        <dbReference type="ARBA" id="ARBA00023303"/>
    </source>
</evidence>
<evidence type="ECO:0000256" key="10">
    <source>
        <dbReference type="ARBA" id="ARBA00023157"/>
    </source>
</evidence>
<dbReference type="InterPro" id="IPR038050">
    <property type="entry name" value="Neuro_actylchol_rec"/>
</dbReference>
<feature type="domain" description="Neurotransmitter-gated ion-channel transmembrane" evidence="20">
    <location>
        <begin position="224"/>
        <end position="484"/>
    </location>
</feature>
<evidence type="ECO:0000256" key="11">
    <source>
        <dbReference type="ARBA" id="ARBA00023170"/>
    </source>
</evidence>
<feature type="transmembrane region" description="Helical" evidence="17">
    <location>
        <begin position="280"/>
        <end position="300"/>
    </location>
</feature>
<evidence type="ECO:0000256" key="1">
    <source>
        <dbReference type="ARBA" id="ARBA00009237"/>
    </source>
</evidence>
<keyword evidence="4 17" id="KW-0812">Transmembrane</keyword>
<feature type="transmembrane region" description="Helical" evidence="17">
    <location>
        <begin position="470"/>
        <end position="490"/>
    </location>
</feature>
<comment type="caution">
    <text evidence="21">The sequence shown here is derived from an EMBL/GenBank/DDBJ whole genome shotgun (WGS) entry which is preliminary data.</text>
</comment>
<accession>A0AA36G9S4</accession>
<dbReference type="FunFam" id="2.70.170.10:FF:000016">
    <property type="entry name" value="Nicotinic acetylcholine receptor subunit"/>
    <property type="match status" value="1"/>
</dbReference>
<dbReference type="InterPro" id="IPR006201">
    <property type="entry name" value="Neur_channel"/>
</dbReference>
<dbReference type="Pfam" id="PF02932">
    <property type="entry name" value="Neur_chan_memb"/>
    <property type="match status" value="1"/>
</dbReference>
<keyword evidence="15 17" id="KW-0407">Ion channel</keyword>
<evidence type="ECO:0000256" key="5">
    <source>
        <dbReference type="ARBA" id="ARBA00022729"/>
    </source>
</evidence>
<dbReference type="InterPro" id="IPR036719">
    <property type="entry name" value="Neuro-gated_channel_TM_sf"/>
</dbReference>
<dbReference type="PROSITE" id="PS00236">
    <property type="entry name" value="NEUROTR_ION_CHANNEL"/>
    <property type="match status" value="1"/>
</dbReference>
<dbReference type="SUPFAM" id="SSF63712">
    <property type="entry name" value="Nicotinic receptor ligand binding domain-like"/>
    <property type="match status" value="1"/>
</dbReference>
<evidence type="ECO:0000256" key="9">
    <source>
        <dbReference type="ARBA" id="ARBA00023136"/>
    </source>
</evidence>
<evidence type="ECO:0000256" key="12">
    <source>
        <dbReference type="ARBA" id="ARBA00023180"/>
    </source>
</evidence>
<keyword evidence="8 17" id="KW-0406">Ion transport</keyword>
<dbReference type="PANTHER" id="PTHR18945">
    <property type="entry name" value="NEUROTRANSMITTER GATED ION CHANNEL"/>
    <property type="match status" value="1"/>
</dbReference>
<keyword evidence="7" id="KW-0770">Synapse</keyword>
<dbReference type="Pfam" id="PF02931">
    <property type="entry name" value="Neur_chan_LBD"/>
    <property type="match status" value="1"/>
</dbReference>
<evidence type="ECO:0000313" key="22">
    <source>
        <dbReference type="Proteomes" id="UP001177023"/>
    </source>
</evidence>
<feature type="transmembrane region" description="Helical" evidence="17">
    <location>
        <begin position="218"/>
        <end position="243"/>
    </location>
</feature>
<keyword evidence="10" id="KW-1015">Disulfide bond</keyword>
<comment type="subcellular location">
    <subcellularLocation>
        <location evidence="16">Postsynaptic cell membrane</location>
        <topology evidence="16">Multi-pass membrane protein</topology>
    </subcellularLocation>
</comment>
<evidence type="ECO:0000256" key="6">
    <source>
        <dbReference type="ARBA" id="ARBA00022989"/>
    </source>
</evidence>
<dbReference type="Gene3D" id="2.70.170.10">
    <property type="entry name" value="Neurotransmitter-gated ion-channel ligand-binding domain"/>
    <property type="match status" value="1"/>
</dbReference>
<name>A0AA36G9S4_9BILA</name>
<dbReference type="InterPro" id="IPR006202">
    <property type="entry name" value="Neur_chan_lig-bd"/>
</dbReference>
<dbReference type="EMBL" id="CATQJA010002696">
    <property type="protein sequence ID" value="CAJ0584480.1"/>
    <property type="molecule type" value="Genomic_DNA"/>
</dbReference>
<dbReference type="SUPFAM" id="SSF90112">
    <property type="entry name" value="Neurotransmitter-gated ion-channel transmembrane pore"/>
    <property type="match status" value="1"/>
</dbReference>
<dbReference type="PRINTS" id="PR00254">
    <property type="entry name" value="NICOTINICR"/>
</dbReference>
<dbReference type="InterPro" id="IPR006029">
    <property type="entry name" value="Neurotrans-gated_channel_TM"/>
</dbReference>
<dbReference type="InterPro" id="IPR018000">
    <property type="entry name" value="Neurotransmitter_ion_chnl_CS"/>
</dbReference>
<evidence type="ECO:0000259" key="20">
    <source>
        <dbReference type="Pfam" id="PF02932"/>
    </source>
</evidence>
<dbReference type="AlphaFoldDB" id="A0AA36G9S4"/>
<evidence type="ECO:0000313" key="21">
    <source>
        <dbReference type="EMBL" id="CAJ0584480.1"/>
    </source>
</evidence>
<keyword evidence="13" id="KW-0628">Postsynaptic cell membrane</keyword>
<feature type="region of interest" description="Disordered" evidence="18">
    <location>
        <begin position="335"/>
        <end position="356"/>
    </location>
</feature>
<keyword evidence="3" id="KW-1003">Cell membrane</keyword>